<comment type="subcellular location">
    <subcellularLocation>
        <location evidence="1">Membrane</location>
        <topology evidence="1">Multi-pass membrane protein</topology>
    </subcellularLocation>
</comment>
<name>A0A9P6KJU9_9PLEO</name>
<keyword evidence="4 7" id="KW-0812">Transmembrane</keyword>
<accession>A0A9P6KJU9</accession>
<keyword evidence="5 7" id="KW-1133">Transmembrane helix</keyword>
<dbReference type="InterPro" id="IPR004837">
    <property type="entry name" value="NaCa_Exmemb"/>
</dbReference>
<proteinExistence type="inferred from homology"/>
<dbReference type="GO" id="GO:0005886">
    <property type="term" value="C:plasma membrane"/>
    <property type="evidence" value="ECO:0007669"/>
    <property type="project" value="TreeGrafter"/>
</dbReference>
<dbReference type="EMBL" id="WJXW01000015">
    <property type="protein sequence ID" value="KAF9729803.1"/>
    <property type="molecule type" value="Genomic_DNA"/>
</dbReference>
<feature type="domain" description="Sodium/calcium exchanger membrane region" evidence="8">
    <location>
        <begin position="75"/>
        <end position="212"/>
    </location>
</feature>
<keyword evidence="6 7" id="KW-0472">Membrane</keyword>
<dbReference type="Pfam" id="PF01699">
    <property type="entry name" value="Na_Ca_ex"/>
    <property type="match status" value="1"/>
</dbReference>
<evidence type="ECO:0000256" key="7">
    <source>
        <dbReference type="SAM" id="Phobius"/>
    </source>
</evidence>
<evidence type="ECO:0000256" key="3">
    <source>
        <dbReference type="ARBA" id="ARBA00022449"/>
    </source>
</evidence>
<dbReference type="PANTHER" id="PTHR10846:SF8">
    <property type="entry name" value="INNER MEMBRANE PROTEIN YRBG"/>
    <property type="match status" value="1"/>
</dbReference>
<dbReference type="GO" id="GO:0008273">
    <property type="term" value="F:calcium, potassium:sodium antiporter activity"/>
    <property type="evidence" value="ECO:0007669"/>
    <property type="project" value="TreeGrafter"/>
</dbReference>
<evidence type="ECO:0000256" key="5">
    <source>
        <dbReference type="ARBA" id="ARBA00022989"/>
    </source>
</evidence>
<sequence length="223" mass="24254">MTVTALAIMRAGMNMMLPWRRHDAEADSHNIIESPRIDFNGQTTPIFSPVSSTTLPLPRRSNMKNRPLQYHTSNFLLGLFAICLAGYVLLHTATTIVDELELLDVLFGVVILAIAMTLPEEYIAVMSGHRVYAGTLVANTAGSSIFLLTLCSGVVVLDTKGSFQHGNVNVLELGVLWGSAAVFTATAWFGGRFCRWSGGTMMVAYIVSIVLEFVVVKLAGCRN</sequence>
<dbReference type="AlphaFoldDB" id="A0A9P6KJU9"/>
<dbReference type="InterPro" id="IPR004481">
    <property type="entry name" value="K/Na/Ca-exchanger"/>
</dbReference>
<keyword evidence="3" id="KW-0813">Transport</keyword>
<evidence type="ECO:0000259" key="8">
    <source>
        <dbReference type="Pfam" id="PF01699"/>
    </source>
</evidence>
<feature type="transmembrane region" description="Helical" evidence="7">
    <location>
        <begin position="169"/>
        <end position="190"/>
    </location>
</feature>
<comment type="caution">
    <text evidence="9">The sequence shown here is derived from an EMBL/GenBank/DDBJ whole genome shotgun (WGS) entry which is preliminary data.</text>
</comment>
<evidence type="ECO:0000256" key="2">
    <source>
        <dbReference type="ARBA" id="ARBA00005364"/>
    </source>
</evidence>
<organism evidence="9 10">
    <name type="scientific">Paraphaeosphaeria minitans</name>
    <dbReference type="NCBI Taxonomy" id="565426"/>
    <lineage>
        <taxon>Eukaryota</taxon>
        <taxon>Fungi</taxon>
        <taxon>Dikarya</taxon>
        <taxon>Ascomycota</taxon>
        <taxon>Pezizomycotina</taxon>
        <taxon>Dothideomycetes</taxon>
        <taxon>Pleosporomycetidae</taxon>
        <taxon>Pleosporales</taxon>
        <taxon>Massarineae</taxon>
        <taxon>Didymosphaeriaceae</taxon>
        <taxon>Paraphaeosphaeria</taxon>
    </lineage>
</organism>
<dbReference type="Proteomes" id="UP000756921">
    <property type="component" value="Unassembled WGS sequence"/>
</dbReference>
<dbReference type="GO" id="GO:0006874">
    <property type="term" value="P:intracellular calcium ion homeostasis"/>
    <property type="evidence" value="ECO:0007669"/>
    <property type="project" value="TreeGrafter"/>
</dbReference>
<feature type="transmembrane region" description="Helical" evidence="7">
    <location>
        <begin position="68"/>
        <end position="90"/>
    </location>
</feature>
<evidence type="ECO:0000256" key="1">
    <source>
        <dbReference type="ARBA" id="ARBA00004141"/>
    </source>
</evidence>
<dbReference type="GO" id="GO:0005262">
    <property type="term" value="F:calcium channel activity"/>
    <property type="evidence" value="ECO:0007669"/>
    <property type="project" value="TreeGrafter"/>
</dbReference>
<feature type="transmembrane region" description="Helical" evidence="7">
    <location>
        <begin position="131"/>
        <end position="157"/>
    </location>
</feature>
<protein>
    <submittedName>
        <fullName evidence="9">Sodium calcium transporter</fullName>
    </submittedName>
</protein>
<evidence type="ECO:0000256" key="4">
    <source>
        <dbReference type="ARBA" id="ARBA00022692"/>
    </source>
</evidence>
<evidence type="ECO:0000256" key="6">
    <source>
        <dbReference type="ARBA" id="ARBA00023136"/>
    </source>
</evidence>
<dbReference type="PANTHER" id="PTHR10846">
    <property type="entry name" value="SODIUM/POTASSIUM/CALCIUM EXCHANGER"/>
    <property type="match status" value="1"/>
</dbReference>
<gene>
    <name evidence="9" type="ORF">PMIN01_11736</name>
</gene>
<keyword evidence="10" id="KW-1185">Reference proteome</keyword>
<feature type="transmembrane region" description="Helical" evidence="7">
    <location>
        <begin position="202"/>
        <end position="220"/>
    </location>
</feature>
<keyword evidence="3" id="KW-0050">Antiport</keyword>
<dbReference type="OrthoDB" id="2127281at2759"/>
<evidence type="ECO:0000313" key="10">
    <source>
        <dbReference type="Proteomes" id="UP000756921"/>
    </source>
</evidence>
<reference evidence="9" key="1">
    <citation type="journal article" date="2020" name="Mol. Plant Microbe Interact.">
        <title>Genome Sequence of the Biocontrol Agent Coniothyrium minitans strain Conio (IMI 134523).</title>
        <authorList>
            <person name="Patel D."/>
            <person name="Shittu T.A."/>
            <person name="Baroncelli R."/>
            <person name="Muthumeenakshi S."/>
            <person name="Osborne T.H."/>
            <person name="Janganan T.K."/>
            <person name="Sreenivasaprasad S."/>
        </authorList>
    </citation>
    <scope>NUCLEOTIDE SEQUENCE</scope>
    <source>
        <strain evidence="9">Conio</strain>
    </source>
</reference>
<dbReference type="InterPro" id="IPR044880">
    <property type="entry name" value="NCX_ion-bd_dom_sf"/>
</dbReference>
<dbReference type="Gene3D" id="1.20.1420.30">
    <property type="entry name" value="NCX, central ion-binding region"/>
    <property type="match status" value="1"/>
</dbReference>
<evidence type="ECO:0000313" key="9">
    <source>
        <dbReference type="EMBL" id="KAF9729803.1"/>
    </source>
</evidence>
<comment type="similarity">
    <text evidence="2">Belongs to the Ca(2+):cation antiporter (CaCA) (TC 2.A.19) family. SLC24A subfamily.</text>
</comment>